<dbReference type="RefSeq" id="XP_030837323.1">
    <property type="nucleotide sequence ID" value="XM_030981463.1"/>
</dbReference>
<keyword evidence="1" id="KW-0812">Transmembrane</keyword>
<dbReference type="Proteomes" id="UP000007110">
    <property type="component" value="Unassembled WGS sequence"/>
</dbReference>
<dbReference type="InParanoid" id="A0A7M7SWX4"/>
<keyword evidence="1" id="KW-0472">Membrane</keyword>
<keyword evidence="1" id="KW-1133">Transmembrane helix</keyword>
<name>A0A7M7SWX4_STRPU</name>
<organism evidence="2 3">
    <name type="scientific">Strongylocentrotus purpuratus</name>
    <name type="common">Purple sea urchin</name>
    <dbReference type="NCBI Taxonomy" id="7668"/>
    <lineage>
        <taxon>Eukaryota</taxon>
        <taxon>Metazoa</taxon>
        <taxon>Echinodermata</taxon>
        <taxon>Eleutherozoa</taxon>
        <taxon>Echinozoa</taxon>
        <taxon>Echinoidea</taxon>
        <taxon>Euechinoidea</taxon>
        <taxon>Echinacea</taxon>
        <taxon>Camarodonta</taxon>
        <taxon>Echinidea</taxon>
        <taxon>Strongylocentrotidae</taxon>
        <taxon>Strongylocentrotus</taxon>
    </lineage>
</organism>
<dbReference type="GeneID" id="591449"/>
<evidence type="ECO:0000256" key="1">
    <source>
        <dbReference type="SAM" id="Phobius"/>
    </source>
</evidence>
<protein>
    <submittedName>
        <fullName evidence="2">Uncharacterized protein</fullName>
    </submittedName>
</protein>
<sequence>MMTILRKSKTSLFLVTFVGAVTIIVGILCGLQTRPGHRRAEFSLSVDDNTEDDSSSQSHFARTGCVKKVHIWGSEREMSHVAELGKYMDIFQKSNLPLDATGIDCVSEGYACDIVLTMGGNVDYLEGKDAVVFGLVPTEFRREGSEQFKKLLGLRPAPGQTWIYYSTEPPLRVLRWTRDLDLMRLKYHVLIYDL</sequence>
<reference evidence="3" key="1">
    <citation type="submission" date="2015-02" db="EMBL/GenBank/DDBJ databases">
        <title>Genome sequencing for Strongylocentrotus purpuratus.</title>
        <authorList>
            <person name="Murali S."/>
            <person name="Liu Y."/>
            <person name="Vee V."/>
            <person name="English A."/>
            <person name="Wang M."/>
            <person name="Skinner E."/>
            <person name="Han Y."/>
            <person name="Muzny D.M."/>
            <person name="Worley K.C."/>
            <person name="Gibbs R.A."/>
        </authorList>
    </citation>
    <scope>NUCLEOTIDE SEQUENCE</scope>
</reference>
<evidence type="ECO:0000313" key="3">
    <source>
        <dbReference type="Proteomes" id="UP000007110"/>
    </source>
</evidence>
<accession>A0A7M7SWX4</accession>
<evidence type="ECO:0000313" key="2">
    <source>
        <dbReference type="EnsemblMetazoa" id="XP_030837323"/>
    </source>
</evidence>
<dbReference type="EnsemblMetazoa" id="XM_030981463">
    <property type="protein sequence ID" value="XP_030837323"/>
    <property type="gene ID" value="LOC591449"/>
</dbReference>
<feature type="transmembrane region" description="Helical" evidence="1">
    <location>
        <begin position="12"/>
        <end position="31"/>
    </location>
</feature>
<dbReference type="KEGG" id="spu:591449"/>
<proteinExistence type="predicted"/>
<dbReference type="AlphaFoldDB" id="A0A7M7SWX4"/>
<reference evidence="2" key="2">
    <citation type="submission" date="2021-01" db="UniProtKB">
        <authorList>
            <consortium name="EnsemblMetazoa"/>
        </authorList>
    </citation>
    <scope>IDENTIFICATION</scope>
</reference>
<keyword evidence="3" id="KW-1185">Reference proteome</keyword>